<dbReference type="GO" id="GO:0051213">
    <property type="term" value="F:dioxygenase activity"/>
    <property type="evidence" value="ECO:0007669"/>
    <property type="project" value="UniProtKB-KW"/>
</dbReference>
<organism evidence="6 7">
    <name type="scientific">Zhongshania guokunii</name>
    <dbReference type="NCBI Taxonomy" id="641783"/>
    <lineage>
        <taxon>Bacteria</taxon>
        <taxon>Pseudomonadati</taxon>
        <taxon>Pseudomonadota</taxon>
        <taxon>Gammaproteobacteria</taxon>
        <taxon>Cellvibrionales</taxon>
        <taxon>Spongiibacteraceae</taxon>
        <taxon>Zhongshania</taxon>
    </lineage>
</organism>
<evidence type="ECO:0000256" key="2">
    <source>
        <dbReference type="ARBA" id="ARBA00009570"/>
    </source>
</evidence>
<dbReference type="CDD" id="cd00667">
    <property type="entry name" value="ring_hydroxylating_dioxygenases_beta"/>
    <property type="match status" value="1"/>
</dbReference>
<name>A0ABV3U156_9GAMM</name>
<accession>A0ABV3U156</accession>
<comment type="similarity">
    <text evidence="2">Belongs to the bacterial ring-hydroxylating dioxygenase beta subunit family.</text>
</comment>
<protein>
    <submittedName>
        <fullName evidence="6">Aromatic-ring-hydroxylating dioxygenase subunit beta</fullName>
    </submittedName>
</protein>
<dbReference type="Pfam" id="PF00866">
    <property type="entry name" value="Ring_hydroxyl_B"/>
    <property type="match status" value="1"/>
</dbReference>
<dbReference type="InterPro" id="IPR032710">
    <property type="entry name" value="NTF2-like_dom_sf"/>
</dbReference>
<keyword evidence="5" id="KW-0560">Oxidoreductase</keyword>
<dbReference type="PANTHER" id="PTHR41534">
    <property type="entry name" value="BLR3401 PROTEIN"/>
    <property type="match status" value="1"/>
</dbReference>
<dbReference type="PANTHER" id="PTHR41534:SF2">
    <property type="entry name" value="3-PHENYLPROPIONATE_CINNAMIC ACID DIOXYGENASE SUBUNIT BETA"/>
    <property type="match status" value="1"/>
</dbReference>
<reference evidence="6 7" key="1">
    <citation type="journal article" date="2011" name="Int. J. Syst. Evol. Microbiol.">
        <title>Zhongshania antarctica gen. nov., sp. nov. and Zhongshania guokunii sp. nov., gammaproteobacteria respectively isolated from coastal attached (fast) ice and surface seawater of the Antarctic.</title>
        <authorList>
            <person name="Li H.J."/>
            <person name="Zhang X.Y."/>
            <person name="Chen C.X."/>
            <person name="Zhang Y.J."/>
            <person name="Gao Z.M."/>
            <person name="Yu Y."/>
            <person name="Chen X.L."/>
            <person name="Chen B."/>
            <person name="Zhang Y.Z."/>
        </authorList>
    </citation>
    <scope>NUCLEOTIDE SEQUENCE [LARGE SCALE GENOMIC DNA]</scope>
    <source>
        <strain evidence="6 7">ZS6-22T</strain>
    </source>
</reference>
<evidence type="ECO:0000313" key="6">
    <source>
        <dbReference type="EMBL" id="MEX1667360.1"/>
    </source>
</evidence>
<evidence type="ECO:0000256" key="3">
    <source>
        <dbReference type="ARBA" id="ARBA00022797"/>
    </source>
</evidence>
<evidence type="ECO:0000313" key="7">
    <source>
        <dbReference type="Proteomes" id="UP001557485"/>
    </source>
</evidence>
<keyword evidence="4 6" id="KW-0223">Dioxygenase</keyword>
<gene>
    <name evidence="6" type="ORF">AB4876_00475</name>
</gene>
<evidence type="ECO:0000256" key="4">
    <source>
        <dbReference type="ARBA" id="ARBA00022964"/>
    </source>
</evidence>
<comment type="caution">
    <text evidence="6">The sequence shown here is derived from an EMBL/GenBank/DDBJ whole genome shotgun (WGS) entry which is preliminary data.</text>
</comment>
<dbReference type="SUPFAM" id="SSF54427">
    <property type="entry name" value="NTF2-like"/>
    <property type="match status" value="1"/>
</dbReference>
<dbReference type="Proteomes" id="UP001557485">
    <property type="component" value="Unassembled WGS sequence"/>
</dbReference>
<proteinExistence type="inferred from homology"/>
<dbReference type="InterPro" id="IPR000391">
    <property type="entry name" value="Rng_hydr_dOase-bsu"/>
</dbReference>
<keyword evidence="7" id="KW-1185">Reference proteome</keyword>
<keyword evidence="3" id="KW-0058">Aromatic hydrocarbons catabolism</keyword>
<evidence type="ECO:0000256" key="1">
    <source>
        <dbReference type="ARBA" id="ARBA00005211"/>
    </source>
</evidence>
<comment type="pathway">
    <text evidence="1">Aromatic compound metabolism.</text>
</comment>
<evidence type="ECO:0000256" key="5">
    <source>
        <dbReference type="ARBA" id="ARBA00023002"/>
    </source>
</evidence>
<dbReference type="RefSeq" id="WP_368379696.1">
    <property type="nucleotide sequence ID" value="NZ_JBFRYA010000001.1"/>
</dbReference>
<dbReference type="Gene3D" id="3.10.450.50">
    <property type="match status" value="1"/>
</dbReference>
<sequence>MNNIASQENLMRFFQVQQFLNYEASLLDSWQLDTWFELFTEDGAYFVPPTDVSAEEADPTKHLYYIADNHARLQERVIRLEKKTCHAEFPRSKVQHLVSNILLLGEDEQGRILASAAFVIYRTKNGQTDMFVGNYRYVLEERDGNLKIARKVCNLALDGLRPQAKISIIL</sequence>
<dbReference type="EMBL" id="JBFRYA010000001">
    <property type="protein sequence ID" value="MEX1667360.1"/>
    <property type="molecule type" value="Genomic_DNA"/>
</dbReference>